<dbReference type="GO" id="GO:0097363">
    <property type="term" value="F:protein O-acetylglucosaminyltransferase activity"/>
    <property type="evidence" value="ECO:0007669"/>
    <property type="project" value="TreeGrafter"/>
</dbReference>
<dbReference type="Proteomes" id="UP001060336">
    <property type="component" value="Chromosome"/>
</dbReference>
<evidence type="ECO:0000313" key="2">
    <source>
        <dbReference type="Proteomes" id="UP001060336"/>
    </source>
</evidence>
<dbReference type="PANTHER" id="PTHR44366:SF1">
    <property type="entry name" value="UDP-N-ACETYLGLUCOSAMINE--PEPTIDE N-ACETYLGLUCOSAMINYLTRANSFERASE 110 KDA SUBUNIT"/>
    <property type="match status" value="1"/>
</dbReference>
<dbReference type="InterPro" id="IPR037919">
    <property type="entry name" value="OGT"/>
</dbReference>
<sequence length="551" mass="61972">MSEDLGSLIKLVDSGQADAAEPGLVAFVDANPRHPAAQFYLGIIRFRQGRNGDAAAAYAVAAEGLPGVAAVHSNLALACRRAGKRDDSVLAGRRATILAPEGAGPYVLRAEAAAEQGESHVALRAALQAFVIDPAAQSGLLLEAARRADDAKWIETAVARLTAAQPSDRARSINSAYQLMKNGFGAEAEQLYRELLERHPNDQELWYNLGVTLIESDRFEEAAEPYARRARLIHGRPLDDASDYDDLPVEPVAPVERVCARHRLKHDAEQYRYLTERGVLPADYEEEWKAYRELLDGLSDEEREAVSFMLDDKRYDRIRRSYNRFVHIAASGWNDEDPMNPDLDWAAIEESYLDAEPKAVAIDSLLNEEALARIRRFCFESTIWHQIKGAGYLGAYYRSGFNDPLLFAIGRGLRERLPRILGPHGLKLMWAYKYDQHMSGINPHADFAAVNVNFWINHAESNLDKETGGLLVFRKPAPKDWTFERYNTAPAEEIYAALGEDRHNPIRVANRENRALLFDSRLFHETDRFSFRDGYIHRRINITMLFGHGGT</sequence>
<dbReference type="Gene3D" id="1.25.40.10">
    <property type="entry name" value="Tetratricopeptide repeat domain"/>
    <property type="match status" value="2"/>
</dbReference>
<organism evidence="1 2">
    <name type="scientific">Nisaea acidiphila</name>
    <dbReference type="NCBI Taxonomy" id="1862145"/>
    <lineage>
        <taxon>Bacteria</taxon>
        <taxon>Pseudomonadati</taxon>
        <taxon>Pseudomonadota</taxon>
        <taxon>Alphaproteobacteria</taxon>
        <taxon>Rhodospirillales</taxon>
        <taxon>Thalassobaculaceae</taxon>
        <taxon>Nisaea</taxon>
    </lineage>
</organism>
<protein>
    <submittedName>
        <fullName evidence="1">Tetratricopeptide repeat protein</fullName>
    </submittedName>
</protein>
<keyword evidence="2" id="KW-1185">Reference proteome</keyword>
<dbReference type="GO" id="GO:0006493">
    <property type="term" value="P:protein O-linked glycosylation"/>
    <property type="evidence" value="ECO:0007669"/>
    <property type="project" value="InterPro"/>
</dbReference>
<dbReference type="InterPro" id="IPR011990">
    <property type="entry name" value="TPR-like_helical_dom_sf"/>
</dbReference>
<dbReference type="AlphaFoldDB" id="A0A9J7AWH2"/>
<dbReference type="SUPFAM" id="SSF48452">
    <property type="entry name" value="TPR-like"/>
    <property type="match status" value="1"/>
</dbReference>
<gene>
    <name evidence="1" type="ORF">NUH88_03615</name>
</gene>
<dbReference type="EMBL" id="CP102480">
    <property type="protein sequence ID" value="UUX50793.1"/>
    <property type="molecule type" value="Genomic_DNA"/>
</dbReference>
<dbReference type="RefSeq" id="WP_257770024.1">
    <property type="nucleotide sequence ID" value="NZ_CP102480.1"/>
</dbReference>
<proteinExistence type="predicted"/>
<evidence type="ECO:0000313" key="1">
    <source>
        <dbReference type="EMBL" id="UUX50793.1"/>
    </source>
</evidence>
<reference evidence="1" key="1">
    <citation type="submission" date="2022-08" db="EMBL/GenBank/DDBJ databases">
        <title>Nisaea acidiphila sp. nov., isolated from a marine algal debris and emended description of the genus Nisaea Urios et al. 2008.</title>
        <authorList>
            <person name="Kwon K."/>
        </authorList>
    </citation>
    <scope>NUCLEOTIDE SEQUENCE</scope>
    <source>
        <strain evidence="1">MEBiC11861</strain>
    </source>
</reference>
<name>A0A9J7AWH2_9PROT</name>
<dbReference type="Pfam" id="PF13432">
    <property type="entry name" value="TPR_16"/>
    <property type="match status" value="2"/>
</dbReference>
<dbReference type="PANTHER" id="PTHR44366">
    <property type="entry name" value="UDP-N-ACETYLGLUCOSAMINE--PEPTIDE N-ACETYLGLUCOSAMINYLTRANSFERASE 110 KDA SUBUNIT"/>
    <property type="match status" value="1"/>
</dbReference>
<dbReference type="KEGG" id="naci:NUH88_03615"/>
<accession>A0A9J7AWH2</accession>